<proteinExistence type="predicted"/>
<feature type="region of interest" description="Disordered" evidence="1">
    <location>
        <begin position="43"/>
        <end position="69"/>
    </location>
</feature>
<evidence type="ECO:0000313" key="3">
    <source>
        <dbReference type="EMBL" id="MBK4733071.1"/>
    </source>
</evidence>
<dbReference type="AlphaFoldDB" id="A0A934SQ57"/>
<dbReference type="Gene3D" id="3.40.50.1820">
    <property type="entry name" value="alpha/beta hydrolase"/>
    <property type="match status" value="1"/>
</dbReference>
<dbReference type="SUPFAM" id="SSF53474">
    <property type="entry name" value="alpha/beta-Hydrolases"/>
    <property type="match status" value="1"/>
</dbReference>
<gene>
    <name evidence="3" type="ORF">JJB74_00370</name>
</gene>
<protein>
    <submittedName>
        <fullName evidence="3">Alpha/beta fold hydrolase</fullName>
    </submittedName>
</protein>
<dbReference type="Proteomes" id="UP000622890">
    <property type="component" value="Unassembled WGS sequence"/>
</dbReference>
<dbReference type="InterPro" id="IPR029058">
    <property type="entry name" value="AB_hydrolase_fold"/>
</dbReference>
<feature type="domain" description="AB hydrolase-1" evidence="2">
    <location>
        <begin position="112"/>
        <end position="350"/>
    </location>
</feature>
<evidence type="ECO:0000313" key="4">
    <source>
        <dbReference type="Proteomes" id="UP000622890"/>
    </source>
</evidence>
<comment type="caution">
    <text evidence="3">The sequence shown here is derived from an EMBL/GenBank/DDBJ whole genome shotgun (WGS) entry which is preliminary data.</text>
</comment>
<feature type="region of interest" description="Disordered" evidence="1">
    <location>
        <begin position="1"/>
        <end position="27"/>
    </location>
</feature>
<keyword evidence="4" id="KW-1185">Reference proteome</keyword>
<name>A0A934SQ57_9BURK</name>
<reference evidence="3" key="1">
    <citation type="submission" date="2021-01" db="EMBL/GenBank/DDBJ databases">
        <title>Genome sequence of strain Noviherbaspirillum sp. DKR-6.</title>
        <authorList>
            <person name="Chaudhary D.K."/>
        </authorList>
    </citation>
    <scope>NUCLEOTIDE SEQUENCE</scope>
    <source>
        <strain evidence="3">DKR-6</strain>
    </source>
</reference>
<dbReference type="RefSeq" id="WP_200589522.1">
    <property type="nucleotide sequence ID" value="NZ_JAEPBG010000001.1"/>
</dbReference>
<dbReference type="Pfam" id="PF12697">
    <property type="entry name" value="Abhydrolase_6"/>
    <property type="match status" value="1"/>
</dbReference>
<organism evidence="3 4">
    <name type="scientific">Noviherbaspirillum pedocola</name>
    <dbReference type="NCBI Taxonomy" id="2801341"/>
    <lineage>
        <taxon>Bacteria</taxon>
        <taxon>Pseudomonadati</taxon>
        <taxon>Pseudomonadota</taxon>
        <taxon>Betaproteobacteria</taxon>
        <taxon>Burkholderiales</taxon>
        <taxon>Oxalobacteraceae</taxon>
        <taxon>Noviherbaspirillum</taxon>
    </lineage>
</organism>
<dbReference type="InterPro" id="IPR000073">
    <property type="entry name" value="AB_hydrolase_1"/>
</dbReference>
<sequence length="482" mass="52812">MMNGIPASPRQVHAYGTLPTDSNRDETPATDLALQAAQLAQMQEAARSSLPPEIPLQPMQQPQPAPTSATVPASMAMQASAIPVHTETVELENHVSMQIFSSPMTQNSNKVVMFLHGGPGLAYDQGFQPVTDWFVGHGCTLVAPEIAGSGKPGLSETSNSHTQNYVRDLKAIVRCLRERPDMQGKDVCVVAHSWGGFQLASFLTDESLSEEERQFFKQAVFIAANLDSAQTRLFADASHFNDQSATSLLGFEQKLVTEFERRHAGFKDEVAEADRMTVTNNPLIDQSLNERFSPFYRLDKLPREMSCLFIHATDDKQVPVSQSVEAFAKINDAGGDARIIIPQQGGHGFFKAGDGHRADTMRNCFGAIDAFIQRPDTVKGAIVGDVGVPEAKVSNIEKKIRDSEKTYRNTSKLLDDFHRGVDFPAPEDGQRIPNKKTLLKKFAEAHEVMVTKYAGNNAAPAVKTRKLNEDALDLINKALGAH</sequence>
<keyword evidence="3" id="KW-0378">Hydrolase</keyword>
<evidence type="ECO:0000259" key="2">
    <source>
        <dbReference type="Pfam" id="PF12697"/>
    </source>
</evidence>
<dbReference type="EMBL" id="JAEPBG010000001">
    <property type="protein sequence ID" value="MBK4733071.1"/>
    <property type="molecule type" value="Genomic_DNA"/>
</dbReference>
<evidence type="ECO:0000256" key="1">
    <source>
        <dbReference type="SAM" id="MobiDB-lite"/>
    </source>
</evidence>
<feature type="compositionally biased region" description="Low complexity" evidence="1">
    <location>
        <begin position="56"/>
        <end position="69"/>
    </location>
</feature>
<dbReference type="GO" id="GO:0016787">
    <property type="term" value="F:hydrolase activity"/>
    <property type="evidence" value="ECO:0007669"/>
    <property type="project" value="UniProtKB-KW"/>
</dbReference>
<accession>A0A934SQ57</accession>